<dbReference type="SMART" id="SM00268">
    <property type="entry name" value="ACTIN"/>
    <property type="match status" value="1"/>
</dbReference>
<dbReference type="OrthoDB" id="5572108at2759"/>
<evidence type="ECO:0000313" key="4">
    <source>
        <dbReference type="Proteomes" id="UP000774326"/>
    </source>
</evidence>
<feature type="region of interest" description="Disordered" evidence="2">
    <location>
        <begin position="196"/>
        <end position="216"/>
    </location>
</feature>
<keyword evidence="4" id="KW-1185">Reference proteome</keyword>
<dbReference type="PANTHER" id="PTHR11937">
    <property type="entry name" value="ACTIN"/>
    <property type="match status" value="1"/>
</dbReference>
<feature type="region of interest" description="Disordered" evidence="2">
    <location>
        <begin position="1"/>
        <end position="47"/>
    </location>
</feature>
<name>A0A9P8QDY5_WICPI</name>
<feature type="compositionally biased region" description="Acidic residues" evidence="2">
    <location>
        <begin position="138"/>
        <end position="156"/>
    </location>
</feature>
<feature type="compositionally biased region" description="Polar residues" evidence="2">
    <location>
        <begin position="1"/>
        <end position="20"/>
    </location>
</feature>
<proteinExistence type="inferred from homology"/>
<dbReference type="EMBL" id="JAEUBG010000192">
    <property type="protein sequence ID" value="KAH3688693.1"/>
    <property type="molecule type" value="Genomic_DNA"/>
</dbReference>
<dbReference type="Gene3D" id="3.90.640.10">
    <property type="entry name" value="Actin, Chain A, domain 4"/>
    <property type="match status" value="1"/>
</dbReference>
<dbReference type="InterPro" id="IPR004000">
    <property type="entry name" value="Actin"/>
</dbReference>
<dbReference type="Gene3D" id="3.30.420.580">
    <property type="match status" value="1"/>
</dbReference>
<comment type="similarity">
    <text evidence="1">Belongs to the actin family.</text>
</comment>
<feature type="region of interest" description="Disordered" evidence="2">
    <location>
        <begin position="123"/>
        <end position="163"/>
    </location>
</feature>
<dbReference type="CDD" id="cd10206">
    <property type="entry name" value="ASKHA_NBD_Arp8-like"/>
    <property type="match status" value="1"/>
</dbReference>
<dbReference type="AlphaFoldDB" id="A0A9P8QDY5"/>
<dbReference type="Pfam" id="PF00022">
    <property type="entry name" value="Actin"/>
    <property type="match status" value="1"/>
</dbReference>
<evidence type="ECO:0000313" key="3">
    <source>
        <dbReference type="EMBL" id="KAH3688693.1"/>
    </source>
</evidence>
<comment type="caution">
    <text evidence="3">The sequence shown here is derived from an EMBL/GenBank/DDBJ whole genome shotgun (WGS) entry which is preliminary data.</text>
</comment>
<evidence type="ECO:0008006" key="5">
    <source>
        <dbReference type="Google" id="ProtNLM"/>
    </source>
</evidence>
<evidence type="ECO:0000256" key="2">
    <source>
        <dbReference type="SAM" id="MobiDB-lite"/>
    </source>
</evidence>
<evidence type="ECO:0000256" key="1">
    <source>
        <dbReference type="RuleBase" id="RU000487"/>
    </source>
</evidence>
<dbReference type="SUPFAM" id="SSF53067">
    <property type="entry name" value="Actin-like ATPase domain"/>
    <property type="match status" value="2"/>
</dbReference>
<reference evidence="3" key="1">
    <citation type="journal article" date="2021" name="Open Biol.">
        <title>Shared evolutionary footprints suggest mitochondrial oxidative damage underlies multiple complex I losses in fungi.</title>
        <authorList>
            <person name="Schikora-Tamarit M.A."/>
            <person name="Marcet-Houben M."/>
            <person name="Nosek J."/>
            <person name="Gabaldon T."/>
        </authorList>
    </citation>
    <scope>NUCLEOTIDE SEQUENCE</scope>
    <source>
        <strain evidence="3">CBS2887</strain>
    </source>
</reference>
<dbReference type="Proteomes" id="UP000774326">
    <property type="component" value="Unassembled WGS sequence"/>
</dbReference>
<dbReference type="Gene3D" id="3.30.420.40">
    <property type="match status" value="1"/>
</dbReference>
<accession>A0A9P8QDY5</accession>
<sequence>MSETPIPSSPGNEETSTPSRAASPAVGSTTKKKGAATTAATSQIPKKVSADVLERRRVGRLKAAETMARNIKKSGIERRENPVKFSNFENVNIVNQKNYFTDYLKRDEQIFIFRDRKLLRQNKKDQDKKENTPQVGDNEGEDEEDGDEEEGEDEDSVGSRTVVIHPGARNIRIGLASDVYPKAFPFVVAVPGEPTARPEEFDLTEEESKEQQQSKEKLYKDFRDRMRYYKRRLVPNSNDMVSNYNKKIIPEKIPEHNDIHRIEFINPKQNSARYYVGEDAFKLDSEAYRLRYPLLTHGKFNHQEYKSPQELTGEIQLYLRETLKTHFDIEAITNHKTVLIIPDLYDKHYAETFIELLLQMGFDSVAIIQESLAATYGAGISNACVVDIGAKTTKIACVDDGLIVGNSRTVQHFGGDDITRNFYKLLREANFPIELDQNKPHEWSMMEQIKEKFITFQDANITVQLYNFTKRYTGGRLSEKFEFKVFDQAILSPMGLFFPKVFDIPSGLESSDIVQDPNMLSRDIFTEEADDPVSKTQKDCLEGNIYSNMNDFPILKDLINPNNLEEGSNSNKISLTPLDKALIQSIANACRYDFSKLKTYFENILIVGGGSKIEALDFILIDRINIWRPKLLALSTLPEFLKTVELKMNKWHVEKEYTKNFENKELIAELDEQLYGELQTEVESYLQSSNFDVHGSVTPVQILPAPREIDPSILTWKGGSVFARLKIIEELWITYQDWDMLGSRTLQYKTLFSY</sequence>
<gene>
    <name evidence="3" type="ORF">WICPIJ_000293</name>
</gene>
<dbReference type="InterPro" id="IPR043129">
    <property type="entry name" value="ATPase_NBD"/>
</dbReference>
<organism evidence="3 4">
    <name type="scientific">Wickerhamomyces pijperi</name>
    <name type="common">Yeast</name>
    <name type="synonym">Pichia pijperi</name>
    <dbReference type="NCBI Taxonomy" id="599730"/>
    <lineage>
        <taxon>Eukaryota</taxon>
        <taxon>Fungi</taxon>
        <taxon>Dikarya</taxon>
        <taxon>Ascomycota</taxon>
        <taxon>Saccharomycotina</taxon>
        <taxon>Saccharomycetes</taxon>
        <taxon>Phaffomycetales</taxon>
        <taxon>Wickerhamomycetaceae</taxon>
        <taxon>Wickerhamomyces</taxon>
    </lineage>
</organism>
<reference evidence="3" key="2">
    <citation type="submission" date="2021-01" db="EMBL/GenBank/DDBJ databases">
        <authorList>
            <person name="Schikora-Tamarit M.A."/>
        </authorList>
    </citation>
    <scope>NUCLEOTIDE SEQUENCE</scope>
    <source>
        <strain evidence="3">CBS2887</strain>
    </source>
</reference>
<protein>
    <recommendedName>
        <fullName evidence="5">Actin-related protein 8</fullName>
    </recommendedName>
</protein>